<dbReference type="InterPro" id="IPR029052">
    <property type="entry name" value="Metallo-depent_PP-like"/>
</dbReference>
<dbReference type="AlphaFoldDB" id="A0A812W9I6"/>
<dbReference type="PANTHER" id="PTHR12905">
    <property type="entry name" value="METALLOPHOSPHOESTERASE"/>
    <property type="match status" value="1"/>
</dbReference>
<sequence>MGDALAFALTTPRCAASPSGPSNLKCRTRLNRAERRSCPGALLATFLCGVRSCSGRSKRRACASPEGPSSSKWDSAVRVVAMSDTHGFHRRLKVPAGDILIHCGDAQFNGVSWKTNFRDFVNWFLALPFRHKIFVKGNHEQGRAWRDALGGCYLRGSRTCGGLKVYGVPYDSDSWYQEAMSMQIPDGVDLLISHEPPHGMLDYASASSTRVANIGSQRLKRSLGRLARRKKSVGRRTVPRVHLFGHVHEGHGHKHRNGTLFVNAANANAGKAVGLQHGCTVLDLATDGSGEVRVARVLRGQVATDPEEADARLDDSLLELLKEMAAEGEPEGQVPALLKSEPVQAILEVMIQLLDANAGAAQVTHLSLARFLRATLSSGDLFSAK</sequence>
<dbReference type="OrthoDB" id="630188at2759"/>
<reference evidence="1" key="1">
    <citation type="submission" date="2021-02" db="EMBL/GenBank/DDBJ databases">
        <authorList>
            <person name="Dougan E. K."/>
            <person name="Rhodes N."/>
            <person name="Thang M."/>
            <person name="Chan C."/>
        </authorList>
    </citation>
    <scope>NUCLEOTIDE SEQUENCE</scope>
</reference>
<dbReference type="PANTHER" id="PTHR12905:SF0">
    <property type="entry name" value="CALCINEURIN-LIKE PHOSPHOESTERASE DOMAIN-CONTAINING PROTEIN"/>
    <property type="match status" value="1"/>
</dbReference>
<dbReference type="SUPFAM" id="SSF56300">
    <property type="entry name" value="Metallo-dependent phosphatases"/>
    <property type="match status" value="1"/>
</dbReference>
<gene>
    <name evidence="1" type="primary">MPPED1</name>
    <name evidence="1" type="ORF">SNEC2469_LOCUS18923</name>
</gene>
<dbReference type="InterPro" id="IPR051693">
    <property type="entry name" value="UPF0046_metallophosphoest"/>
</dbReference>
<keyword evidence="2" id="KW-1185">Reference proteome</keyword>
<organism evidence="1 2">
    <name type="scientific">Symbiodinium necroappetens</name>
    <dbReference type="NCBI Taxonomy" id="1628268"/>
    <lineage>
        <taxon>Eukaryota</taxon>
        <taxon>Sar</taxon>
        <taxon>Alveolata</taxon>
        <taxon>Dinophyceae</taxon>
        <taxon>Suessiales</taxon>
        <taxon>Symbiodiniaceae</taxon>
        <taxon>Symbiodinium</taxon>
    </lineage>
</organism>
<dbReference type="EMBL" id="CAJNJA010032108">
    <property type="protein sequence ID" value="CAE7663848.1"/>
    <property type="molecule type" value="Genomic_DNA"/>
</dbReference>
<dbReference type="Proteomes" id="UP000601435">
    <property type="component" value="Unassembled WGS sequence"/>
</dbReference>
<accession>A0A812W9I6</accession>
<dbReference type="CDD" id="cd07379">
    <property type="entry name" value="MPP_239FB"/>
    <property type="match status" value="1"/>
</dbReference>
<protein>
    <submittedName>
        <fullName evidence="1">MPPED1 protein</fullName>
    </submittedName>
</protein>
<name>A0A812W9I6_9DINO</name>
<proteinExistence type="predicted"/>
<evidence type="ECO:0000313" key="2">
    <source>
        <dbReference type="Proteomes" id="UP000601435"/>
    </source>
</evidence>
<comment type="caution">
    <text evidence="1">The sequence shown here is derived from an EMBL/GenBank/DDBJ whole genome shotgun (WGS) entry which is preliminary data.</text>
</comment>
<evidence type="ECO:0000313" key="1">
    <source>
        <dbReference type="EMBL" id="CAE7663848.1"/>
    </source>
</evidence>
<dbReference type="GO" id="GO:0016787">
    <property type="term" value="F:hydrolase activity"/>
    <property type="evidence" value="ECO:0007669"/>
    <property type="project" value="InterPro"/>
</dbReference>
<dbReference type="Gene3D" id="3.60.21.10">
    <property type="match status" value="1"/>
</dbReference>